<feature type="region of interest" description="Disordered" evidence="1">
    <location>
        <begin position="30"/>
        <end position="53"/>
    </location>
</feature>
<feature type="chain" id="PRO_5043509006" evidence="2">
    <location>
        <begin position="17"/>
        <end position="480"/>
    </location>
</feature>
<dbReference type="Pfam" id="PF03004">
    <property type="entry name" value="Transposase_24"/>
    <property type="match status" value="1"/>
</dbReference>
<evidence type="ECO:0000256" key="2">
    <source>
        <dbReference type="SAM" id="SignalP"/>
    </source>
</evidence>
<keyword evidence="2" id="KW-0732">Signal</keyword>
<evidence type="ECO:0000256" key="1">
    <source>
        <dbReference type="SAM" id="MobiDB-lite"/>
    </source>
</evidence>
<accession>A0AAW2BVV4</accession>
<name>A0AAW2BVV4_9ROSI</name>
<evidence type="ECO:0000313" key="4">
    <source>
        <dbReference type="Proteomes" id="UP001459277"/>
    </source>
</evidence>
<organism evidence="3 4">
    <name type="scientific">Lithocarpus litseifolius</name>
    <dbReference type="NCBI Taxonomy" id="425828"/>
    <lineage>
        <taxon>Eukaryota</taxon>
        <taxon>Viridiplantae</taxon>
        <taxon>Streptophyta</taxon>
        <taxon>Embryophyta</taxon>
        <taxon>Tracheophyta</taxon>
        <taxon>Spermatophyta</taxon>
        <taxon>Magnoliopsida</taxon>
        <taxon>eudicotyledons</taxon>
        <taxon>Gunneridae</taxon>
        <taxon>Pentapetalae</taxon>
        <taxon>rosids</taxon>
        <taxon>fabids</taxon>
        <taxon>Fagales</taxon>
        <taxon>Fagaceae</taxon>
        <taxon>Lithocarpus</taxon>
    </lineage>
</organism>
<feature type="region of interest" description="Disordered" evidence="1">
    <location>
        <begin position="353"/>
        <end position="373"/>
    </location>
</feature>
<dbReference type="AlphaFoldDB" id="A0AAW2BVV4"/>
<dbReference type="EMBL" id="JAZDWU010000010">
    <property type="protein sequence ID" value="KAK9989798.1"/>
    <property type="molecule type" value="Genomic_DNA"/>
</dbReference>
<dbReference type="PANTHER" id="PTHR33144">
    <property type="entry name" value="OS10G0409366 PROTEIN-RELATED"/>
    <property type="match status" value="1"/>
</dbReference>
<dbReference type="InterPro" id="IPR004252">
    <property type="entry name" value="Probable_transposase_24"/>
</dbReference>
<dbReference type="Proteomes" id="UP001459277">
    <property type="component" value="Unassembled WGS sequence"/>
</dbReference>
<reference evidence="3 4" key="1">
    <citation type="submission" date="2024-01" db="EMBL/GenBank/DDBJ databases">
        <title>A telomere-to-telomere, gap-free genome of sweet tea (Lithocarpus litseifolius).</title>
        <authorList>
            <person name="Zhou J."/>
        </authorList>
    </citation>
    <scope>NUCLEOTIDE SEQUENCE [LARGE SCALE GENOMIC DNA]</scope>
    <source>
        <strain evidence="3">Zhou-2022a</strain>
        <tissue evidence="3">Leaf</tissue>
    </source>
</reference>
<comment type="caution">
    <text evidence="3">The sequence shown here is derived from an EMBL/GenBank/DDBJ whole genome shotgun (WGS) entry which is preliminary data.</text>
</comment>
<feature type="signal peptide" evidence="2">
    <location>
        <begin position="1"/>
        <end position="16"/>
    </location>
</feature>
<keyword evidence="4" id="KW-1185">Reference proteome</keyword>
<feature type="compositionally biased region" description="Basic and acidic residues" evidence="1">
    <location>
        <begin position="355"/>
        <end position="373"/>
    </location>
</feature>
<proteinExistence type="predicted"/>
<dbReference type="PANTHER" id="PTHR33144:SF25">
    <property type="entry name" value="DUF4216 DOMAIN-CONTAINING PROTEIN"/>
    <property type="match status" value="1"/>
</dbReference>
<feature type="compositionally biased region" description="Polar residues" evidence="1">
    <location>
        <begin position="30"/>
        <end position="43"/>
    </location>
</feature>
<evidence type="ECO:0000313" key="3">
    <source>
        <dbReference type="EMBL" id="KAK9989798.1"/>
    </source>
</evidence>
<protein>
    <submittedName>
        <fullName evidence="3">Uncharacterized protein</fullName>
    </submittedName>
</protein>
<sequence length="480" mass="54141">MTLVFSVLVTIYLCDKDDYVQTPALVQNPAPIQNSAPVQNPTPENRRKSRGKTKLSDIWAMTGEYKTQLPLNDEGQPIGKDGSLFVRWLGTFCENGMLCPLTPAAWPSVDAKFKQDCWAEIEMRYIIDPNIVAPPNQMAWAMHLLGELRRNRRTKLKKEHVKIGLTREQVLASHPTTIMKAQWIEMVDYWFNQKTVTLSDKNKVSRDKQEEISRSGAKSLAQISDEMAKAKGSAVERAEVYQRVYRTKDGVPISTHAEENMSRMTELLNDPSIRLQGEIGRGILWSNDDVYARVMGRPERPGRVRGVGFGITLSGRNATTLSQFASTPSSSRTTLRISELETSHEQLREQVAQSEARHREELAQSEARHREELAASEARHQQQMADVMTSVRDMLNQMSQGARDVSTQVLQMGMQKSVYCNASSLLTLNVFGLAISNLQFNRMTSTLQILFNIKSLRRFLAAEENAAESMSTAAFIETRL</sequence>
<gene>
    <name evidence="3" type="ORF">SO802_030037</name>
</gene>